<sequence length="131" mass="14196">MQRFRKLLNEVRGDATPFARPDNVALAGVGSRLAASDVIEILDELDRLARERDALPQWDGDTSDEIARWQEILARLRAASSGAARQTLVSTSPAVSLRRSSMSRSPLADVPAGAARDHVVEYRPLASGGCQ</sequence>
<dbReference type="RefSeq" id="WP_368805027.1">
    <property type="nucleotide sequence ID" value="NZ_JAZHFV010000011.1"/>
</dbReference>
<protein>
    <submittedName>
        <fullName evidence="1">Uncharacterized protein</fullName>
    </submittedName>
</protein>
<dbReference type="Proteomes" id="UP001559025">
    <property type="component" value="Unassembled WGS sequence"/>
</dbReference>
<name>A0ABV3X1C2_9HYPH</name>
<dbReference type="EMBL" id="JAZHFV010000011">
    <property type="protein sequence ID" value="MEX4010316.1"/>
    <property type="molecule type" value="Genomic_DNA"/>
</dbReference>
<keyword evidence="2" id="KW-1185">Reference proteome</keyword>
<organism evidence="1 2">
    <name type="scientific">Neoaquamicrobium sediminum</name>
    <dbReference type="NCBI Taxonomy" id="1849104"/>
    <lineage>
        <taxon>Bacteria</taxon>
        <taxon>Pseudomonadati</taxon>
        <taxon>Pseudomonadota</taxon>
        <taxon>Alphaproteobacteria</taxon>
        <taxon>Hyphomicrobiales</taxon>
        <taxon>Phyllobacteriaceae</taxon>
        <taxon>Neoaquamicrobium</taxon>
    </lineage>
</organism>
<comment type="caution">
    <text evidence="1">The sequence shown here is derived from an EMBL/GenBank/DDBJ whole genome shotgun (WGS) entry which is preliminary data.</text>
</comment>
<evidence type="ECO:0000313" key="2">
    <source>
        <dbReference type="Proteomes" id="UP001559025"/>
    </source>
</evidence>
<proteinExistence type="predicted"/>
<gene>
    <name evidence="1" type="ORF">V1479_23640</name>
</gene>
<evidence type="ECO:0000313" key="1">
    <source>
        <dbReference type="EMBL" id="MEX4010316.1"/>
    </source>
</evidence>
<accession>A0ABV3X1C2</accession>
<reference evidence="1 2" key="1">
    <citation type="submission" date="2024-01" db="EMBL/GenBank/DDBJ databases">
        <title>New evidence supports the origin of RcGTA from prophage.</title>
        <authorList>
            <person name="Xu Y."/>
            <person name="Liu B."/>
            <person name="Chen F."/>
        </authorList>
    </citation>
    <scope>NUCLEOTIDE SEQUENCE [LARGE SCALE GENOMIC DNA]</scope>
    <source>
        <strain evidence="1 2">CBW1107-2</strain>
    </source>
</reference>